<protein>
    <submittedName>
        <fullName evidence="1">Uncharacterized protein</fullName>
    </submittedName>
</protein>
<name>A0AAE1XXX9_9LAMI</name>
<evidence type="ECO:0000313" key="2">
    <source>
        <dbReference type="Proteomes" id="UP001293254"/>
    </source>
</evidence>
<reference evidence="1" key="2">
    <citation type="journal article" date="2024" name="Plant">
        <title>Genomic evolution and insights into agronomic trait innovations of Sesamum species.</title>
        <authorList>
            <person name="Miao H."/>
            <person name="Wang L."/>
            <person name="Qu L."/>
            <person name="Liu H."/>
            <person name="Sun Y."/>
            <person name="Le M."/>
            <person name="Wang Q."/>
            <person name="Wei S."/>
            <person name="Zheng Y."/>
            <person name="Lin W."/>
            <person name="Duan Y."/>
            <person name="Cao H."/>
            <person name="Xiong S."/>
            <person name="Wang X."/>
            <person name="Wei L."/>
            <person name="Li C."/>
            <person name="Ma Q."/>
            <person name="Ju M."/>
            <person name="Zhao R."/>
            <person name="Li G."/>
            <person name="Mu C."/>
            <person name="Tian Q."/>
            <person name="Mei H."/>
            <person name="Zhang T."/>
            <person name="Gao T."/>
            <person name="Zhang H."/>
        </authorList>
    </citation>
    <scope>NUCLEOTIDE SEQUENCE</scope>
    <source>
        <strain evidence="1">3651</strain>
    </source>
</reference>
<organism evidence="1 2">
    <name type="scientific">Sesamum alatum</name>
    <dbReference type="NCBI Taxonomy" id="300844"/>
    <lineage>
        <taxon>Eukaryota</taxon>
        <taxon>Viridiplantae</taxon>
        <taxon>Streptophyta</taxon>
        <taxon>Embryophyta</taxon>
        <taxon>Tracheophyta</taxon>
        <taxon>Spermatophyta</taxon>
        <taxon>Magnoliopsida</taxon>
        <taxon>eudicotyledons</taxon>
        <taxon>Gunneridae</taxon>
        <taxon>Pentapetalae</taxon>
        <taxon>asterids</taxon>
        <taxon>lamiids</taxon>
        <taxon>Lamiales</taxon>
        <taxon>Pedaliaceae</taxon>
        <taxon>Sesamum</taxon>
    </lineage>
</organism>
<proteinExistence type="predicted"/>
<dbReference type="Proteomes" id="UP001293254">
    <property type="component" value="Unassembled WGS sequence"/>
</dbReference>
<reference evidence="1" key="1">
    <citation type="submission" date="2020-06" db="EMBL/GenBank/DDBJ databases">
        <authorList>
            <person name="Li T."/>
            <person name="Hu X."/>
            <person name="Zhang T."/>
            <person name="Song X."/>
            <person name="Zhang H."/>
            <person name="Dai N."/>
            <person name="Sheng W."/>
            <person name="Hou X."/>
            <person name="Wei L."/>
        </authorList>
    </citation>
    <scope>NUCLEOTIDE SEQUENCE</scope>
    <source>
        <strain evidence="1">3651</strain>
        <tissue evidence="1">Leaf</tissue>
    </source>
</reference>
<comment type="caution">
    <text evidence="1">The sequence shown here is derived from an EMBL/GenBank/DDBJ whole genome shotgun (WGS) entry which is preliminary data.</text>
</comment>
<evidence type="ECO:0000313" key="1">
    <source>
        <dbReference type="EMBL" id="KAK4419669.1"/>
    </source>
</evidence>
<dbReference type="EMBL" id="JACGWO010000009">
    <property type="protein sequence ID" value="KAK4419669.1"/>
    <property type="molecule type" value="Genomic_DNA"/>
</dbReference>
<dbReference type="AlphaFoldDB" id="A0AAE1XXX9"/>
<sequence length="104" mass="11768">MSIPRQGQEFFFFFRLRQFVEIQIPNCSALFFSSELVALCSAACVRQAPCGGENSPALQAWANIRAALQGMEVREEPPIDDAYELVLLWGLQEMSIVYSLLFMN</sequence>
<gene>
    <name evidence="1" type="ORF">Salat_2379800</name>
</gene>
<accession>A0AAE1XXX9</accession>
<keyword evidence="2" id="KW-1185">Reference proteome</keyword>